<dbReference type="InterPro" id="IPR036615">
    <property type="entry name" value="Mur_ligase_C_dom_sf"/>
</dbReference>
<dbReference type="Pfam" id="PF02875">
    <property type="entry name" value="Mur_ligase_C"/>
    <property type="match status" value="1"/>
</dbReference>
<dbReference type="Gene3D" id="3.40.1390.10">
    <property type="entry name" value="MurE/MurF, N-terminal domain"/>
    <property type="match status" value="1"/>
</dbReference>
<dbReference type="Pfam" id="PF08245">
    <property type="entry name" value="Mur_ligase_M"/>
    <property type="match status" value="1"/>
</dbReference>
<keyword evidence="2 10" id="KW-0436">Ligase</keyword>
<dbReference type="EC" id="6.3.2.10" evidence="10 11"/>
<name>A0AB33YZ29_9GAMM</name>
<keyword evidence="4 10" id="KW-0547">Nucleotide-binding</keyword>
<dbReference type="GO" id="GO:0005737">
    <property type="term" value="C:cytoplasm"/>
    <property type="evidence" value="ECO:0007669"/>
    <property type="project" value="UniProtKB-SubCell"/>
</dbReference>
<accession>A0AB33YZ29</accession>
<dbReference type="GO" id="GO:0071555">
    <property type="term" value="P:cell wall organization"/>
    <property type="evidence" value="ECO:0007669"/>
    <property type="project" value="UniProtKB-KW"/>
</dbReference>
<dbReference type="PANTHER" id="PTHR43024">
    <property type="entry name" value="UDP-N-ACETYLMURAMOYL-TRIPEPTIDE--D-ALANYL-D-ALANINE LIGASE"/>
    <property type="match status" value="1"/>
</dbReference>
<evidence type="ECO:0000259" key="14">
    <source>
        <dbReference type="Pfam" id="PF08245"/>
    </source>
</evidence>
<dbReference type="PANTHER" id="PTHR43024:SF1">
    <property type="entry name" value="UDP-N-ACETYLMURAMOYL-TRIPEPTIDE--D-ALANYL-D-ALANINE LIGASE"/>
    <property type="match status" value="1"/>
</dbReference>
<comment type="similarity">
    <text evidence="10">Belongs to the MurCDEF family. MurF subfamily.</text>
</comment>
<evidence type="ECO:0000256" key="2">
    <source>
        <dbReference type="ARBA" id="ARBA00022598"/>
    </source>
</evidence>
<dbReference type="SUPFAM" id="SSF53623">
    <property type="entry name" value="MurD-like peptide ligases, catalytic domain"/>
    <property type="match status" value="1"/>
</dbReference>
<evidence type="ECO:0000256" key="5">
    <source>
        <dbReference type="ARBA" id="ARBA00022840"/>
    </source>
</evidence>
<dbReference type="InterPro" id="IPR005863">
    <property type="entry name" value="UDP-N-AcMur_synth"/>
</dbReference>
<evidence type="ECO:0000256" key="1">
    <source>
        <dbReference type="ARBA" id="ARBA00022490"/>
    </source>
</evidence>
<evidence type="ECO:0000259" key="13">
    <source>
        <dbReference type="Pfam" id="PF02875"/>
    </source>
</evidence>
<comment type="catalytic activity">
    <reaction evidence="10 11">
        <text>D-alanyl-D-alanine + UDP-N-acetyl-alpha-D-muramoyl-L-alanyl-gamma-D-glutamyl-meso-2,6-diaminopimelate + ATP = UDP-N-acetyl-alpha-D-muramoyl-L-alanyl-gamma-D-glutamyl-meso-2,6-diaminopimeloyl-D-alanyl-D-alanine + ADP + phosphate + H(+)</text>
        <dbReference type="Rhea" id="RHEA:28374"/>
        <dbReference type="ChEBI" id="CHEBI:15378"/>
        <dbReference type="ChEBI" id="CHEBI:30616"/>
        <dbReference type="ChEBI" id="CHEBI:43474"/>
        <dbReference type="ChEBI" id="CHEBI:57822"/>
        <dbReference type="ChEBI" id="CHEBI:61386"/>
        <dbReference type="ChEBI" id="CHEBI:83905"/>
        <dbReference type="ChEBI" id="CHEBI:456216"/>
        <dbReference type="EC" id="6.3.2.10"/>
    </reaction>
</comment>
<feature type="binding site" evidence="10">
    <location>
        <begin position="107"/>
        <end position="113"/>
    </location>
    <ligand>
        <name>ATP</name>
        <dbReference type="ChEBI" id="CHEBI:30616"/>
    </ligand>
</feature>
<evidence type="ECO:0000313" key="15">
    <source>
        <dbReference type="EMBL" id="EPD12241.1"/>
    </source>
</evidence>
<evidence type="ECO:0000256" key="3">
    <source>
        <dbReference type="ARBA" id="ARBA00022618"/>
    </source>
</evidence>
<keyword evidence="7 10" id="KW-0573">Peptidoglycan synthesis</keyword>
<keyword evidence="8 10" id="KW-0131">Cell cycle</keyword>
<dbReference type="SUPFAM" id="SSF63418">
    <property type="entry name" value="MurE/MurF N-terminal domain"/>
    <property type="match status" value="1"/>
</dbReference>
<dbReference type="InterPro" id="IPR036565">
    <property type="entry name" value="Mur-like_cat_sf"/>
</dbReference>
<dbReference type="AlphaFoldDB" id="A0AB33YZ29"/>
<comment type="caution">
    <text evidence="15">The sequence shown here is derived from an EMBL/GenBank/DDBJ whole genome shotgun (WGS) entry which is preliminary data.</text>
</comment>
<comment type="function">
    <text evidence="10 11">Involved in cell wall formation. Catalyzes the final step in the synthesis of UDP-N-acetylmuramoyl-pentapeptide, the precursor of murein.</text>
</comment>
<dbReference type="SUPFAM" id="SSF53244">
    <property type="entry name" value="MurD-like peptide ligases, peptide-binding domain"/>
    <property type="match status" value="1"/>
</dbReference>
<dbReference type="RefSeq" id="WP_016390946.1">
    <property type="nucleotide sequence ID" value="NZ_KE646811.1"/>
</dbReference>
<feature type="domain" description="Mur ligase N-terminal catalytic" evidence="12">
    <location>
        <begin position="25"/>
        <end position="91"/>
    </location>
</feature>
<dbReference type="InterPro" id="IPR004101">
    <property type="entry name" value="Mur_ligase_C"/>
</dbReference>
<dbReference type="HAMAP" id="MF_02019">
    <property type="entry name" value="MurF"/>
    <property type="match status" value="1"/>
</dbReference>
<proteinExistence type="inferred from homology"/>
<dbReference type="NCBIfam" id="TIGR01143">
    <property type="entry name" value="murF"/>
    <property type="match status" value="1"/>
</dbReference>
<dbReference type="Pfam" id="PF01225">
    <property type="entry name" value="Mur_ligase"/>
    <property type="match status" value="1"/>
</dbReference>
<feature type="domain" description="Mur ligase C-terminal" evidence="13">
    <location>
        <begin position="320"/>
        <end position="446"/>
    </location>
</feature>
<dbReference type="InterPro" id="IPR000713">
    <property type="entry name" value="Mur_ligase_N"/>
</dbReference>
<dbReference type="GO" id="GO:0005524">
    <property type="term" value="F:ATP binding"/>
    <property type="evidence" value="ECO:0007669"/>
    <property type="project" value="UniProtKB-UniRule"/>
</dbReference>
<evidence type="ECO:0000256" key="8">
    <source>
        <dbReference type="ARBA" id="ARBA00023306"/>
    </source>
</evidence>
<sequence>MQTMSLQQAAVITKGHLVGENVSFNAISTDTRKIQQGDLFVALQGENFDANDFVEQANKNGAVAAIVSAEISVDMPYVRVDDTLLALTQIAKEQRKALDIPLVAITGSNGKTSVKEMLASILSGSNKVLATEGNLNNQIGVPLTLLRLTDEHDVAVIEMGASHSGDIAHLCDIAAPTVAILNNVGSAHLEGFGSIQGVANAKGEIVSGVSETGTAILNQEEPWLDQWLALLGNRRVIRFGWSDNADVWADIESVQTGIFNGQFKTTFVLHYQQEQVEIQLNLIGTHNVLNALAAASAAISLGESLTDIKEGLERLMVVKGRMQSLKGVNNSVVINDCYNANPKSFEAAMACLKNIKQPVWLVLGDFAELGTESMQIHRQLGADIETSHVERFYAVGEQMKVAVNEFNKHSKSPNRQAVHFSTKDALAVHLEHELSADTVILLKGSRSQGLETIVEKITLKEDSVCC</sequence>
<evidence type="ECO:0000256" key="4">
    <source>
        <dbReference type="ARBA" id="ARBA00022741"/>
    </source>
</evidence>
<dbReference type="InterPro" id="IPR051046">
    <property type="entry name" value="MurCDEF_CellWall_CoF430Synth"/>
</dbReference>
<dbReference type="GO" id="GO:0047480">
    <property type="term" value="F:UDP-N-acetylmuramoyl-tripeptide-D-alanyl-D-alanine ligase activity"/>
    <property type="evidence" value="ECO:0007669"/>
    <property type="project" value="UniProtKB-UniRule"/>
</dbReference>
<keyword evidence="1 10" id="KW-0963">Cytoplasm</keyword>
<evidence type="ECO:0000256" key="11">
    <source>
        <dbReference type="RuleBase" id="RU004136"/>
    </source>
</evidence>
<evidence type="ECO:0000256" key="7">
    <source>
        <dbReference type="ARBA" id="ARBA00022984"/>
    </source>
</evidence>
<comment type="subcellular location">
    <subcellularLocation>
        <location evidence="10 11">Cytoplasm</location>
    </subcellularLocation>
</comment>
<keyword evidence="9 10" id="KW-0961">Cell wall biogenesis/degradation</keyword>
<dbReference type="Proteomes" id="UP000015462">
    <property type="component" value="Unassembled WGS sequence"/>
</dbReference>
<keyword evidence="3 10" id="KW-0132">Cell division</keyword>
<evidence type="ECO:0000256" key="6">
    <source>
        <dbReference type="ARBA" id="ARBA00022960"/>
    </source>
</evidence>
<gene>
    <name evidence="10" type="primary">murF</name>
    <name evidence="15" type="ORF">L196_10564</name>
</gene>
<dbReference type="GO" id="GO:0051301">
    <property type="term" value="P:cell division"/>
    <property type="evidence" value="ECO:0007669"/>
    <property type="project" value="UniProtKB-KW"/>
</dbReference>
<dbReference type="InterPro" id="IPR013221">
    <property type="entry name" value="Mur_ligase_cen"/>
</dbReference>
<keyword evidence="16" id="KW-1185">Reference proteome</keyword>
<dbReference type="Gene3D" id="3.90.190.20">
    <property type="entry name" value="Mur ligase, C-terminal domain"/>
    <property type="match status" value="1"/>
</dbReference>
<dbReference type="GO" id="GO:0008360">
    <property type="term" value="P:regulation of cell shape"/>
    <property type="evidence" value="ECO:0007669"/>
    <property type="project" value="UniProtKB-KW"/>
</dbReference>
<keyword evidence="5 10" id="KW-0067">ATP-binding</keyword>
<dbReference type="InterPro" id="IPR035911">
    <property type="entry name" value="MurE/MurF_N"/>
</dbReference>
<dbReference type="Gene3D" id="3.40.1190.10">
    <property type="entry name" value="Mur-like, catalytic domain"/>
    <property type="match status" value="1"/>
</dbReference>
<evidence type="ECO:0000313" key="16">
    <source>
        <dbReference type="Proteomes" id="UP000015462"/>
    </source>
</evidence>
<dbReference type="GO" id="GO:0009252">
    <property type="term" value="P:peptidoglycan biosynthetic process"/>
    <property type="evidence" value="ECO:0007669"/>
    <property type="project" value="UniProtKB-UniRule"/>
</dbReference>
<evidence type="ECO:0000256" key="9">
    <source>
        <dbReference type="ARBA" id="ARBA00023316"/>
    </source>
</evidence>
<reference evidence="15 16" key="1">
    <citation type="journal article" date="2013" name="Genome Announc.">
        <title>Genome Sequence of the Pyrene- and Fluoranthene-Degrading Bacterium Cycloclasticus sp. Strain PY97M.</title>
        <authorList>
            <person name="Cui Z."/>
            <person name="Xu G."/>
            <person name="Li Q."/>
            <person name="Gao W."/>
            <person name="Zheng L."/>
        </authorList>
    </citation>
    <scope>NUCLEOTIDE SEQUENCE [LARGE SCALE GENOMIC DNA]</scope>
    <source>
        <strain evidence="15 16">PY97M</strain>
    </source>
</reference>
<evidence type="ECO:0000256" key="10">
    <source>
        <dbReference type="HAMAP-Rule" id="MF_02019"/>
    </source>
</evidence>
<evidence type="ECO:0000259" key="12">
    <source>
        <dbReference type="Pfam" id="PF01225"/>
    </source>
</evidence>
<dbReference type="EMBL" id="ASHL01000012">
    <property type="protein sequence ID" value="EPD12241.1"/>
    <property type="molecule type" value="Genomic_DNA"/>
</dbReference>
<comment type="pathway">
    <text evidence="10 11">Cell wall biogenesis; peptidoglycan biosynthesis.</text>
</comment>
<protein>
    <recommendedName>
        <fullName evidence="10 11">UDP-N-acetylmuramoyl-tripeptide--D-alanyl-D-alanine ligase</fullName>
        <ecNumber evidence="10 11">6.3.2.10</ecNumber>
    </recommendedName>
    <alternativeName>
        <fullName evidence="10">D-alanyl-D-alanine-adding enzyme</fullName>
    </alternativeName>
</protein>
<feature type="domain" description="Mur ligase central" evidence="14">
    <location>
        <begin position="105"/>
        <end position="298"/>
    </location>
</feature>
<keyword evidence="6 10" id="KW-0133">Cell shape</keyword>
<organism evidence="15 16">
    <name type="scientific">Cycloclasticus pugetii</name>
    <dbReference type="NCBI Taxonomy" id="34068"/>
    <lineage>
        <taxon>Bacteria</taxon>
        <taxon>Pseudomonadati</taxon>
        <taxon>Pseudomonadota</taxon>
        <taxon>Gammaproteobacteria</taxon>
        <taxon>Thiotrichales</taxon>
        <taxon>Piscirickettsiaceae</taxon>
        <taxon>Cycloclasticus</taxon>
    </lineage>
</organism>